<name>A0ABQ5IYM9_9ASTR</name>
<reference evidence="1" key="2">
    <citation type="submission" date="2022-01" db="EMBL/GenBank/DDBJ databases">
        <authorList>
            <person name="Yamashiro T."/>
            <person name="Shiraishi A."/>
            <person name="Satake H."/>
            <person name="Nakayama K."/>
        </authorList>
    </citation>
    <scope>NUCLEOTIDE SEQUENCE</scope>
</reference>
<evidence type="ECO:0008006" key="3">
    <source>
        <dbReference type="Google" id="ProtNLM"/>
    </source>
</evidence>
<dbReference type="EMBL" id="BQNB010021285">
    <property type="protein sequence ID" value="GJU04805.1"/>
    <property type="molecule type" value="Genomic_DNA"/>
</dbReference>
<evidence type="ECO:0000313" key="2">
    <source>
        <dbReference type="Proteomes" id="UP001151760"/>
    </source>
</evidence>
<comment type="caution">
    <text evidence="1">The sequence shown here is derived from an EMBL/GenBank/DDBJ whole genome shotgun (WGS) entry which is preliminary data.</text>
</comment>
<accession>A0ABQ5IYM9</accession>
<evidence type="ECO:0000313" key="1">
    <source>
        <dbReference type="EMBL" id="GJU04805.1"/>
    </source>
</evidence>
<gene>
    <name evidence="1" type="ORF">Tco_1121235</name>
</gene>
<sequence>MTRNRKLFLTYKAYNEGNVVVGSNLRGNIIGKGPSAVRSYEGNLYTLVIVDDYSRTYHDREFYNEVQFEEFCNAYDNNIEDETLEVDEVVNIKESKNHPLEPKNVNEALKDESLIIAIQEELNQFVANDVWKLVPQPKSTTIIGTKWVYRNKLDENSVVSRN</sequence>
<keyword evidence="2" id="KW-1185">Reference proteome</keyword>
<protein>
    <recommendedName>
        <fullName evidence="3">Reverse transcriptase Ty1/copia-type domain-containing protein</fullName>
    </recommendedName>
</protein>
<reference evidence="1" key="1">
    <citation type="journal article" date="2022" name="Int. J. Mol. Sci.">
        <title>Draft Genome of Tanacetum Coccineum: Genomic Comparison of Closely Related Tanacetum-Family Plants.</title>
        <authorList>
            <person name="Yamashiro T."/>
            <person name="Shiraishi A."/>
            <person name="Nakayama K."/>
            <person name="Satake H."/>
        </authorList>
    </citation>
    <scope>NUCLEOTIDE SEQUENCE</scope>
</reference>
<proteinExistence type="predicted"/>
<organism evidence="1 2">
    <name type="scientific">Tanacetum coccineum</name>
    <dbReference type="NCBI Taxonomy" id="301880"/>
    <lineage>
        <taxon>Eukaryota</taxon>
        <taxon>Viridiplantae</taxon>
        <taxon>Streptophyta</taxon>
        <taxon>Embryophyta</taxon>
        <taxon>Tracheophyta</taxon>
        <taxon>Spermatophyta</taxon>
        <taxon>Magnoliopsida</taxon>
        <taxon>eudicotyledons</taxon>
        <taxon>Gunneridae</taxon>
        <taxon>Pentapetalae</taxon>
        <taxon>asterids</taxon>
        <taxon>campanulids</taxon>
        <taxon>Asterales</taxon>
        <taxon>Asteraceae</taxon>
        <taxon>Asteroideae</taxon>
        <taxon>Anthemideae</taxon>
        <taxon>Anthemidinae</taxon>
        <taxon>Tanacetum</taxon>
    </lineage>
</organism>
<dbReference type="Proteomes" id="UP001151760">
    <property type="component" value="Unassembled WGS sequence"/>
</dbReference>